<dbReference type="RefSeq" id="WP_136772522.1">
    <property type="nucleotide sequence ID" value="NZ_SUMF01000004.1"/>
</dbReference>
<reference evidence="1 2" key="1">
    <citation type="submission" date="2019-04" db="EMBL/GenBank/DDBJ databases">
        <title>Chitiniphilus eburnea sp. nov., a novel chitinolytic bacterium isolated from aquaculture sludge.</title>
        <authorList>
            <person name="Sheng M."/>
        </authorList>
    </citation>
    <scope>NUCLEOTIDE SEQUENCE [LARGE SCALE GENOMIC DNA]</scope>
    <source>
        <strain evidence="1 2">HX-2-15</strain>
    </source>
</reference>
<dbReference type="Proteomes" id="UP000310016">
    <property type="component" value="Unassembled WGS sequence"/>
</dbReference>
<protein>
    <recommendedName>
        <fullName evidence="3">Morphogenetic protein</fullName>
    </recommendedName>
</protein>
<evidence type="ECO:0008006" key="3">
    <source>
        <dbReference type="Google" id="ProtNLM"/>
    </source>
</evidence>
<sequence length="213" mass="24447">MKERPILFSAPMVRAILDGRKTQTRRVIEPPPMMVADHATRPWQGSPEQLMSLFEQLGRKCPYGRPGDRLWVREAYRTSFQYDHIKPRDLPVARTKSTLAVPFWYDADLYGDLTPLHPGLGPGKYRPGMFMPRAASRILLEITAMRVERLQDISPADCIAEGYQSPPGTRYAQEELATLDWYRELWESINGAGSWQANPWVWVVEFTRVEVAA</sequence>
<evidence type="ECO:0000313" key="2">
    <source>
        <dbReference type="Proteomes" id="UP000310016"/>
    </source>
</evidence>
<gene>
    <name evidence="1" type="ORF">FAZ21_06760</name>
</gene>
<accession>A0A4U0Q3P4</accession>
<dbReference type="OrthoDB" id="72471at2"/>
<dbReference type="EMBL" id="SUMF01000004">
    <property type="protein sequence ID" value="TJZ75609.1"/>
    <property type="molecule type" value="Genomic_DNA"/>
</dbReference>
<organism evidence="1 2">
    <name type="scientific">Chitiniphilus eburneus</name>
    <dbReference type="NCBI Taxonomy" id="2571148"/>
    <lineage>
        <taxon>Bacteria</taxon>
        <taxon>Pseudomonadati</taxon>
        <taxon>Pseudomonadota</taxon>
        <taxon>Betaproteobacteria</taxon>
        <taxon>Neisseriales</taxon>
        <taxon>Chitinibacteraceae</taxon>
        <taxon>Chitiniphilus</taxon>
    </lineage>
</organism>
<name>A0A4U0Q3P4_9NEIS</name>
<keyword evidence="2" id="KW-1185">Reference proteome</keyword>
<evidence type="ECO:0000313" key="1">
    <source>
        <dbReference type="EMBL" id="TJZ75609.1"/>
    </source>
</evidence>
<proteinExistence type="predicted"/>
<dbReference type="AlphaFoldDB" id="A0A4U0Q3P4"/>
<comment type="caution">
    <text evidence="1">The sequence shown here is derived from an EMBL/GenBank/DDBJ whole genome shotgun (WGS) entry which is preliminary data.</text>
</comment>